<accession>A0A8B7NRV7</accession>
<dbReference type="RefSeq" id="XP_018016438.2">
    <property type="nucleotide sequence ID" value="XM_018160949.2"/>
</dbReference>
<comment type="subcellular location">
    <subcellularLocation>
        <location evidence="1">Membrane</location>
    </subcellularLocation>
</comment>
<evidence type="ECO:0000256" key="1">
    <source>
        <dbReference type="ARBA" id="ARBA00004370"/>
    </source>
</evidence>
<keyword evidence="4 8" id="KW-1133">Transmembrane helix</keyword>
<organism evidence="9 10">
    <name type="scientific">Hyalella azteca</name>
    <name type="common">Amphipod</name>
    <dbReference type="NCBI Taxonomy" id="294128"/>
    <lineage>
        <taxon>Eukaryota</taxon>
        <taxon>Metazoa</taxon>
        <taxon>Ecdysozoa</taxon>
        <taxon>Arthropoda</taxon>
        <taxon>Crustacea</taxon>
        <taxon>Multicrustacea</taxon>
        <taxon>Malacostraca</taxon>
        <taxon>Eumalacostraca</taxon>
        <taxon>Peracarida</taxon>
        <taxon>Amphipoda</taxon>
        <taxon>Senticaudata</taxon>
        <taxon>Talitrida</taxon>
        <taxon>Talitroidea</taxon>
        <taxon>Hyalellidae</taxon>
        <taxon>Hyalella</taxon>
    </lineage>
</organism>
<feature type="compositionally biased region" description="Basic and acidic residues" evidence="7">
    <location>
        <begin position="50"/>
        <end position="59"/>
    </location>
</feature>
<dbReference type="GeneID" id="108673161"/>
<comment type="similarity">
    <text evidence="2">Belongs to the CD36 family.</text>
</comment>
<feature type="region of interest" description="Disordered" evidence="7">
    <location>
        <begin position="246"/>
        <end position="302"/>
    </location>
</feature>
<evidence type="ECO:0000256" key="4">
    <source>
        <dbReference type="ARBA" id="ARBA00022989"/>
    </source>
</evidence>
<evidence type="ECO:0000313" key="9">
    <source>
        <dbReference type="Proteomes" id="UP000694843"/>
    </source>
</evidence>
<dbReference type="Pfam" id="PF01130">
    <property type="entry name" value="CD36"/>
    <property type="match status" value="1"/>
</dbReference>
<dbReference type="Proteomes" id="UP000694843">
    <property type="component" value="Unplaced"/>
</dbReference>
<gene>
    <name evidence="10" type="primary">LOC108673161</name>
</gene>
<dbReference type="OrthoDB" id="6338985at2759"/>
<evidence type="ECO:0000256" key="5">
    <source>
        <dbReference type="ARBA" id="ARBA00023136"/>
    </source>
</evidence>
<evidence type="ECO:0000256" key="3">
    <source>
        <dbReference type="ARBA" id="ARBA00022692"/>
    </source>
</evidence>
<protein>
    <submittedName>
        <fullName evidence="10">Uncharacterized protein LOC108673161</fullName>
    </submittedName>
</protein>
<dbReference type="KEGG" id="hazt:108673161"/>
<keyword evidence="9" id="KW-1185">Reference proteome</keyword>
<dbReference type="InterPro" id="IPR002159">
    <property type="entry name" value="CD36_fam"/>
</dbReference>
<feature type="region of interest" description="Disordered" evidence="7">
    <location>
        <begin position="44"/>
        <end position="67"/>
    </location>
</feature>
<evidence type="ECO:0000256" key="2">
    <source>
        <dbReference type="ARBA" id="ARBA00010532"/>
    </source>
</evidence>
<evidence type="ECO:0000313" key="10">
    <source>
        <dbReference type="RefSeq" id="XP_018016438.2"/>
    </source>
</evidence>
<keyword evidence="3 8" id="KW-0812">Transmembrane</keyword>
<evidence type="ECO:0000256" key="7">
    <source>
        <dbReference type="SAM" id="MobiDB-lite"/>
    </source>
</evidence>
<feature type="region of interest" description="Disordered" evidence="7">
    <location>
        <begin position="172"/>
        <end position="200"/>
    </location>
</feature>
<reference evidence="10" key="1">
    <citation type="submission" date="2025-08" db="UniProtKB">
        <authorList>
            <consortium name="RefSeq"/>
        </authorList>
    </citation>
    <scope>IDENTIFICATION</scope>
    <source>
        <tissue evidence="10">Whole organism</tissue>
    </source>
</reference>
<name>A0A8B7NRV7_HYAAZ</name>
<dbReference type="AlphaFoldDB" id="A0A8B7NRV7"/>
<keyword evidence="5 8" id="KW-0472">Membrane</keyword>
<evidence type="ECO:0000256" key="8">
    <source>
        <dbReference type="SAM" id="Phobius"/>
    </source>
</evidence>
<keyword evidence="6" id="KW-0325">Glycoprotein</keyword>
<sequence>MDEIELRQPGYVAELIEVFNKAKKNSENAGERVPSGGVSIFGGSSGSAHLADDAQHSRTTESLSEATSSFSRDLPIFLSEPMQRSSSSCVWSSPDGHSDSAEHCSIDVFATLRPPTKCVCVCNEKNCEYVKRHGRGSSPVVDWRSSKSEDGNKSPHISKVFTLLRERKSQLQPDELNKSKSLTSRWWKKGKQSENSLSRTDVSEKFRIPANTSPQILTPISLTSPPLSITPIDTYDFSVSEMPTARTNGASATAPEIITLRRLRPSDERSAPHMTHSNTNGSVPHPHEDEEDTISSTSSEERLTPKTRVRSWVEHWRLCKYKPSPIRITFLVIGSILFLAGVSYDFCLQHAVHGILGSCRNNLADEYIEFGNKFLTYNYIFESVRSRRHSDLFYDQSDISSNPAQYWSSIADKDPKFFKTLEALAISVELNFFNLVDSLSVDKVKVKDLGPLYLRVDFSRHRGFRVNYVPSRSNVSLSTPFHVYDLMKLMLESNNMLHLGFHMKDYHVTTPTALLNVVVDVLQKFRISTVFLESLQNQTRWTSRRRRSRQEVEDVIQWKSYEDILRNIFLTFPPNRNTIVSVPVSVLHKNVTFRFEETSFTNGLECLKFTHDRTGKISKKTKYVSSSSEKWDVRRNNQNMFAVKYKEEETDPYLISNQYPMVIDLESAIQGVVGNTKLFGETLEKYPLWISSPHFLTSDRKSVDGSLDSNLPKPIDGFYPSRKQHGSFIHYHPVLGAPMNASLALQFGVRPPMKMLHGGKIVPVFWVRLQLESVPSSLWFFFWFVTHLRLIMIGILVCVGLLLICLTALCRCSREPAPVFV</sequence>
<dbReference type="GO" id="GO:0016020">
    <property type="term" value="C:membrane"/>
    <property type="evidence" value="ECO:0007669"/>
    <property type="project" value="UniProtKB-SubCell"/>
</dbReference>
<evidence type="ECO:0000256" key="6">
    <source>
        <dbReference type="ARBA" id="ARBA00023180"/>
    </source>
</evidence>
<feature type="transmembrane region" description="Helical" evidence="8">
    <location>
        <begin position="778"/>
        <end position="806"/>
    </location>
</feature>
<proteinExistence type="inferred from homology"/>